<comment type="caution">
    <text evidence="6">The sequence shown here is derived from an EMBL/GenBank/DDBJ whole genome shotgun (WGS) entry which is preliminary data.</text>
</comment>
<evidence type="ECO:0000256" key="4">
    <source>
        <dbReference type="SAM" id="MobiDB-lite"/>
    </source>
</evidence>
<protein>
    <recommendedName>
        <fullName evidence="5">RRM domain-containing protein</fullName>
    </recommendedName>
</protein>
<dbReference type="GO" id="GO:0003723">
    <property type="term" value="F:RNA binding"/>
    <property type="evidence" value="ECO:0007669"/>
    <property type="project" value="UniProtKB-UniRule"/>
</dbReference>
<keyword evidence="3" id="KW-0175">Coiled coil</keyword>
<gene>
    <name evidence="6" type="ORF">Anas_02173</name>
</gene>
<sequence length="293" mass="34029">MTKVEAKKNGKPSPGKKAKSKLGSAGLKGRVRKQKRKKKSIHSNTFEERQENIRKKEAIKQKKQQTKARHAAAHTLSSHVIDQVTTWAQNNPLHPSTIPKPTQEGIRSIGPFSRDQKTYKALLKSLPYDVTPQEIDDHFYRRKNVQISSIKLLVHRKTERCLGWGFLEFKDKLEYEKSLTQNFTLLKDRRILVEQCLRTFVPSKRKPQKLISYIPPKKLGPWKQPESELKAKENDDEIQIIDELEMKEENENELQTLENTVNKNEAEGNEKELETVKDTINKNEVQVLEMEVE</sequence>
<accession>A0A5N5TIC1</accession>
<dbReference type="EMBL" id="SEYY01001034">
    <property type="protein sequence ID" value="KAB7506007.1"/>
    <property type="molecule type" value="Genomic_DNA"/>
</dbReference>
<dbReference type="InterPro" id="IPR000504">
    <property type="entry name" value="RRM_dom"/>
</dbReference>
<proteinExistence type="predicted"/>
<feature type="region of interest" description="Disordered" evidence="4">
    <location>
        <begin position="1"/>
        <end position="75"/>
    </location>
</feature>
<keyword evidence="1 2" id="KW-0694">RNA-binding</keyword>
<feature type="compositionally biased region" description="Basic residues" evidence="4">
    <location>
        <begin position="61"/>
        <end position="72"/>
    </location>
</feature>
<dbReference type="InterPro" id="IPR012677">
    <property type="entry name" value="Nucleotide-bd_a/b_plait_sf"/>
</dbReference>
<dbReference type="Pfam" id="PF00076">
    <property type="entry name" value="RRM_1"/>
    <property type="match status" value="1"/>
</dbReference>
<dbReference type="Gene3D" id="3.30.70.330">
    <property type="match status" value="1"/>
</dbReference>
<keyword evidence="7" id="KW-1185">Reference proteome</keyword>
<dbReference type="SUPFAM" id="SSF54928">
    <property type="entry name" value="RNA-binding domain, RBD"/>
    <property type="match status" value="1"/>
</dbReference>
<evidence type="ECO:0000256" key="3">
    <source>
        <dbReference type="SAM" id="Coils"/>
    </source>
</evidence>
<dbReference type="SMART" id="SM00360">
    <property type="entry name" value="RRM"/>
    <property type="match status" value="1"/>
</dbReference>
<evidence type="ECO:0000256" key="1">
    <source>
        <dbReference type="ARBA" id="ARBA00022884"/>
    </source>
</evidence>
<evidence type="ECO:0000313" key="7">
    <source>
        <dbReference type="Proteomes" id="UP000326759"/>
    </source>
</evidence>
<feature type="compositionally biased region" description="Basic residues" evidence="4">
    <location>
        <begin position="29"/>
        <end position="41"/>
    </location>
</feature>
<evidence type="ECO:0000313" key="6">
    <source>
        <dbReference type="EMBL" id="KAB7506007.1"/>
    </source>
</evidence>
<name>A0A5N5TIC1_9CRUS</name>
<feature type="coiled-coil region" evidence="3">
    <location>
        <begin position="240"/>
        <end position="283"/>
    </location>
</feature>
<feature type="domain" description="RRM" evidence="5">
    <location>
        <begin position="119"/>
        <end position="198"/>
    </location>
</feature>
<feature type="compositionally biased region" description="Basic and acidic residues" evidence="4">
    <location>
        <begin position="45"/>
        <end position="60"/>
    </location>
</feature>
<organism evidence="6 7">
    <name type="scientific">Armadillidium nasatum</name>
    <dbReference type="NCBI Taxonomy" id="96803"/>
    <lineage>
        <taxon>Eukaryota</taxon>
        <taxon>Metazoa</taxon>
        <taxon>Ecdysozoa</taxon>
        <taxon>Arthropoda</taxon>
        <taxon>Crustacea</taxon>
        <taxon>Multicrustacea</taxon>
        <taxon>Malacostraca</taxon>
        <taxon>Eumalacostraca</taxon>
        <taxon>Peracarida</taxon>
        <taxon>Isopoda</taxon>
        <taxon>Oniscidea</taxon>
        <taxon>Crinocheta</taxon>
        <taxon>Armadillidiidae</taxon>
        <taxon>Armadillidium</taxon>
    </lineage>
</organism>
<evidence type="ECO:0000256" key="2">
    <source>
        <dbReference type="PROSITE-ProRule" id="PRU00176"/>
    </source>
</evidence>
<dbReference type="Proteomes" id="UP000326759">
    <property type="component" value="Unassembled WGS sequence"/>
</dbReference>
<dbReference type="PROSITE" id="PS50102">
    <property type="entry name" value="RRM"/>
    <property type="match status" value="1"/>
</dbReference>
<reference evidence="6 7" key="1">
    <citation type="journal article" date="2019" name="PLoS Biol.">
        <title>Sex chromosomes control vertical transmission of feminizing Wolbachia symbionts in an isopod.</title>
        <authorList>
            <person name="Becking T."/>
            <person name="Chebbi M.A."/>
            <person name="Giraud I."/>
            <person name="Moumen B."/>
            <person name="Laverre T."/>
            <person name="Caubet Y."/>
            <person name="Peccoud J."/>
            <person name="Gilbert C."/>
            <person name="Cordaux R."/>
        </authorList>
    </citation>
    <scope>NUCLEOTIDE SEQUENCE [LARGE SCALE GENOMIC DNA]</scope>
    <source>
        <strain evidence="6">ANa2</strain>
        <tissue evidence="6">Whole body excluding digestive tract and cuticle</tissue>
    </source>
</reference>
<dbReference type="AlphaFoldDB" id="A0A5N5TIC1"/>
<evidence type="ECO:0000259" key="5">
    <source>
        <dbReference type="PROSITE" id="PS50102"/>
    </source>
</evidence>
<dbReference type="InterPro" id="IPR035979">
    <property type="entry name" value="RBD_domain_sf"/>
</dbReference>
<dbReference type="OrthoDB" id="167718at2759"/>